<reference evidence="1" key="1">
    <citation type="journal article" date="2019" name="Sci. Rep.">
        <title>Draft genome of Tanacetum cinerariifolium, the natural source of mosquito coil.</title>
        <authorList>
            <person name="Yamashiro T."/>
            <person name="Shiraishi A."/>
            <person name="Satake H."/>
            <person name="Nakayama K."/>
        </authorList>
    </citation>
    <scope>NUCLEOTIDE SEQUENCE</scope>
</reference>
<proteinExistence type="predicted"/>
<dbReference type="EMBL" id="BKCJ010594760">
    <property type="protein sequence ID" value="GFB29243.1"/>
    <property type="molecule type" value="Genomic_DNA"/>
</dbReference>
<name>A0A699LD83_TANCI</name>
<accession>A0A699LD83</accession>
<evidence type="ECO:0000313" key="1">
    <source>
        <dbReference type="EMBL" id="GFB29243.1"/>
    </source>
</evidence>
<dbReference type="AlphaFoldDB" id="A0A699LD83"/>
<protein>
    <submittedName>
        <fullName evidence="1">Uncharacterized protein</fullName>
    </submittedName>
</protein>
<comment type="caution">
    <text evidence="1">The sequence shown here is derived from an EMBL/GenBank/DDBJ whole genome shotgun (WGS) entry which is preliminary data.</text>
</comment>
<feature type="non-terminal residue" evidence="1">
    <location>
        <position position="1"/>
    </location>
</feature>
<gene>
    <name evidence="1" type="ORF">Tci_701214</name>
</gene>
<organism evidence="1">
    <name type="scientific">Tanacetum cinerariifolium</name>
    <name type="common">Dalmatian daisy</name>
    <name type="synonym">Chrysanthemum cinerariifolium</name>
    <dbReference type="NCBI Taxonomy" id="118510"/>
    <lineage>
        <taxon>Eukaryota</taxon>
        <taxon>Viridiplantae</taxon>
        <taxon>Streptophyta</taxon>
        <taxon>Embryophyta</taxon>
        <taxon>Tracheophyta</taxon>
        <taxon>Spermatophyta</taxon>
        <taxon>Magnoliopsida</taxon>
        <taxon>eudicotyledons</taxon>
        <taxon>Gunneridae</taxon>
        <taxon>Pentapetalae</taxon>
        <taxon>asterids</taxon>
        <taxon>campanulids</taxon>
        <taxon>Asterales</taxon>
        <taxon>Asteraceae</taxon>
        <taxon>Asteroideae</taxon>
        <taxon>Anthemideae</taxon>
        <taxon>Anthemidinae</taxon>
        <taxon>Tanacetum</taxon>
    </lineage>
</organism>
<sequence length="79" mass="8925">PSDTPVCYLCTCEQCGNILSYGTYLNCNSGTGNSFTYDTISKSFDEVPIIPDPPPQCHFNIYWCQIYESNSHYGYECSQ</sequence>